<keyword evidence="3" id="KW-0807">Transducer</keyword>
<dbReference type="InterPro" id="IPR051310">
    <property type="entry name" value="MCP_chemotaxis"/>
</dbReference>
<dbReference type="Gene3D" id="1.10.287.950">
    <property type="entry name" value="Methyl-accepting chemotaxis protein"/>
    <property type="match status" value="1"/>
</dbReference>
<evidence type="ECO:0000256" key="3">
    <source>
        <dbReference type="PROSITE-ProRule" id="PRU00284"/>
    </source>
</evidence>
<keyword evidence="4" id="KW-0472">Membrane</keyword>
<dbReference type="SUPFAM" id="SSF58104">
    <property type="entry name" value="Methyl-accepting chemotaxis protein (MCP) signaling domain"/>
    <property type="match status" value="1"/>
</dbReference>
<organism evidence="8 9">
    <name type="scientific">Bosea rubneri</name>
    <dbReference type="NCBI Taxonomy" id="3075434"/>
    <lineage>
        <taxon>Bacteria</taxon>
        <taxon>Pseudomonadati</taxon>
        <taxon>Pseudomonadota</taxon>
        <taxon>Alphaproteobacteria</taxon>
        <taxon>Hyphomicrobiales</taxon>
        <taxon>Boseaceae</taxon>
        <taxon>Bosea</taxon>
    </lineage>
</organism>
<dbReference type="SMART" id="SM00304">
    <property type="entry name" value="HAMP"/>
    <property type="match status" value="3"/>
</dbReference>
<evidence type="ECO:0000313" key="9">
    <source>
        <dbReference type="Proteomes" id="UP001254257"/>
    </source>
</evidence>
<feature type="signal peptide" evidence="5">
    <location>
        <begin position="1"/>
        <end position="26"/>
    </location>
</feature>
<dbReference type="PANTHER" id="PTHR43531:SF14">
    <property type="entry name" value="METHYL-ACCEPTING CHEMOTAXIS PROTEIN I-RELATED"/>
    <property type="match status" value="1"/>
</dbReference>
<dbReference type="RefSeq" id="WP_316017759.1">
    <property type="nucleotide sequence ID" value="NZ_JAWDID010000009.1"/>
</dbReference>
<sequence>MSMMPAGLSKLTFKLPALFAGGSLLAATGVTIAVQQATAAKLAALGLSGPQAETVTSAMLGPALAFGAAGIAVAAGLGWLAARSLARPLAAMREGTEQLAQGKEAELPELARRDEVGELARSLQQLQDSSVEASRIRAALDGCRTNIMVCDAQGRVVFANRSLLKFFAEAQDDFRIAFPGISAKDMLGKVMDVFHNQSSGGFVAGGMRSLRFALGRRTVALTLSQMVQADGRLLGATMEWRELTDEVAAANEVADVVSAAAEGDFSRRIPLAGKSDALARIAEGINQINVIVEGAVGEFADVLSGMADGDLSQRIDGDYQGLLAELKAGLNETMARLAQTVSGIQGTSGHVATTAAEIRSGAADLARRTEDSAGNLEQTAATTEQLAASVKQSAERSRRATDLAGEAMGVAEAGQKVVADAVGAIERIEASSARISEIVSVIDGIAFQTNLLALNAAVEAARAGDAGKGFAVVASEVRTLAQRSSQAAKDIKGLIVNSNEQVADGVRFVRHTGEALNRIVAAAGQVSSTVAEISEATAEQAGGIEEMSQAVAHMDEATQQNAALAEQSAGSANSLASQIEALRNLVAFFHTGEAQAHAVPATNGFAAPSRAAPGAPTAPRQAAASVKPYRQAEVRARAVEPRRKVAGGGRFEEWAEF</sequence>
<evidence type="ECO:0000256" key="5">
    <source>
        <dbReference type="SAM" id="SignalP"/>
    </source>
</evidence>
<dbReference type="Gene3D" id="3.30.450.20">
    <property type="entry name" value="PAS domain"/>
    <property type="match status" value="1"/>
</dbReference>
<evidence type="ECO:0000259" key="6">
    <source>
        <dbReference type="PROSITE" id="PS50111"/>
    </source>
</evidence>
<dbReference type="Pfam" id="PF00015">
    <property type="entry name" value="MCPsignal"/>
    <property type="match status" value="1"/>
</dbReference>
<feature type="chain" id="PRO_5045175105" evidence="5">
    <location>
        <begin position="27"/>
        <end position="657"/>
    </location>
</feature>
<dbReference type="Pfam" id="PF18947">
    <property type="entry name" value="HAMP_2"/>
    <property type="match status" value="1"/>
</dbReference>
<comment type="similarity">
    <text evidence="2">Belongs to the methyl-accepting chemotaxis (MCP) protein family.</text>
</comment>
<protein>
    <submittedName>
        <fullName evidence="8">Methyl-accepting chemotaxis protein</fullName>
    </submittedName>
</protein>
<accession>A0ABU3S530</accession>
<evidence type="ECO:0000259" key="7">
    <source>
        <dbReference type="PROSITE" id="PS50885"/>
    </source>
</evidence>
<proteinExistence type="inferred from homology"/>
<comment type="caution">
    <text evidence="8">The sequence shown here is derived from an EMBL/GenBank/DDBJ whole genome shotgun (WGS) entry which is preliminary data.</text>
</comment>
<evidence type="ECO:0000256" key="2">
    <source>
        <dbReference type="ARBA" id="ARBA00029447"/>
    </source>
</evidence>
<dbReference type="Gene3D" id="6.10.340.10">
    <property type="match status" value="1"/>
</dbReference>
<dbReference type="EMBL" id="JAWDID010000009">
    <property type="protein sequence ID" value="MDU0339872.1"/>
    <property type="molecule type" value="Genomic_DNA"/>
</dbReference>
<keyword evidence="9" id="KW-1185">Reference proteome</keyword>
<dbReference type="CDD" id="cd06225">
    <property type="entry name" value="HAMP"/>
    <property type="match status" value="1"/>
</dbReference>
<dbReference type="SMART" id="SM00283">
    <property type="entry name" value="MA"/>
    <property type="match status" value="1"/>
</dbReference>
<keyword evidence="5" id="KW-0732">Signal</keyword>
<evidence type="ECO:0000313" key="8">
    <source>
        <dbReference type="EMBL" id="MDU0339872.1"/>
    </source>
</evidence>
<feature type="domain" description="Methyl-accepting transducer" evidence="6">
    <location>
        <begin position="347"/>
        <end position="576"/>
    </location>
</feature>
<dbReference type="InterPro" id="IPR003660">
    <property type="entry name" value="HAMP_dom"/>
</dbReference>
<evidence type="ECO:0000256" key="1">
    <source>
        <dbReference type="ARBA" id="ARBA00022481"/>
    </source>
</evidence>
<feature type="transmembrane region" description="Helical" evidence="4">
    <location>
        <begin position="63"/>
        <end position="82"/>
    </location>
</feature>
<dbReference type="PROSITE" id="PS50885">
    <property type="entry name" value="HAMP"/>
    <property type="match status" value="2"/>
</dbReference>
<feature type="domain" description="HAMP" evidence="7">
    <location>
        <begin position="295"/>
        <end position="342"/>
    </location>
</feature>
<feature type="domain" description="HAMP" evidence="7">
    <location>
        <begin position="83"/>
        <end position="135"/>
    </location>
</feature>
<name>A0ABU3S530_9HYPH</name>
<dbReference type="Pfam" id="PF00672">
    <property type="entry name" value="HAMP"/>
    <property type="match status" value="1"/>
</dbReference>
<keyword evidence="4" id="KW-0812">Transmembrane</keyword>
<gene>
    <name evidence="8" type="ORF">RKE40_08265</name>
</gene>
<evidence type="ECO:0000256" key="4">
    <source>
        <dbReference type="SAM" id="Phobius"/>
    </source>
</evidence>
<dbReference type="Proteomes" id="UP001254257">
    <property type="component" value="Unassembled WGS sequence"/>
</dbReference>
<dbReference type="PANTHER" id="PTHR43531">
    <property type="entry name" value="PROTEIN ICFG"/>
    <property type="match status" value="1"/>
</dbReference>
<keyword evidence="1" id="KW-0488">Methylation</keyword>
<reference evidence="8 9" key="1">
    <citation type="submission" date="2023-09" db="EMBL/GenBank/DDBJ databases">
        <title>Whole genome shotgun sequencing (WGS) of Bosea sp. ZW T0_25, isolated from stored onions (Allium cepa).</title>
        <authorList>
            <person name="Stoll D.A."/>
            <person name="Huch M."/>
        </authorList>
    </citation>
    <scope>NUCLEOTIDE SEQUENCE [LARGE SCALE GENOMIC DNA]</scope>
    <source>
        <strain evidence="8 9">ZW T0_25</strain>
    </source>
</reference>
<keyword evidence="4" id="KW-1133">Transmembrane helix</keyword>
<dbReference type="InterPro" id="IPR004089">
    <property type="entry name" value="MCPsignal_dom"/>
</dbReference>
<dbReference type="SUPFAM" id="SSF158472">
    <property type="entry name" value="HAMP domain-like"/>
    <property type="match status" value="1"/>
</dbReference>
<dbReference type="CDD" id="cd11386">
    <property type="entry name" value="MCP_signal"/>
    <property type="match status" value="1"/>
</dbReference>
<dbReference type="PROSITE" id="PS50111">
    <property type="entry name" value="CHEMOTAXIS_TRANSDUC_2"/>
    <property type="match status" value="1"/>
</dbReference>